<protein>
    <submittedName>
        <fullName evidence="1">Uncharacterized protein</fullName>
    </submittedName>
</protein>
<accession>A0AAD4KEN6</accession>
<sequence length="150" mass="17061">MITIDCSVHKAWDSNLVALEYKETSADQQSMTLIFHWLKKDDSRKRLPTTWIESVTNKPDFPATYSPFTFTGSKFYNIRADTPIKSGDPITLMKLDPVRCPLPSKHLLRLQPCQVQPDLMSITSVKKMMMTTTIITGDDFNDVVVSYLVA</sequence>
<dbReference type="AlphaFoldDB" id="A0AAD4KEN6"/>
<dbReference type="Proteomes" id="UP001201262">
    <property type="component" value="Unassembled WGS sequence"/>
</dbReference>
<reference evidence="1" key="1">
    <citation type="submission" date="2021-12" db="EMBL/GenBank/DDBJ databases">
        <title>Convergent genome expansion in fungi linked to evolution of root-endophyte symbiosis.</title>
        <authorList>
            <consortium name="DOE Joint Genome Institute"/>
            <person name="Ke Y.-H."/>
            <person name="Bonito G."/>
            <person name="Liao H.-L."/>
            <person name="Looney B."/>
            <person name="Rojas-Flechas A."/>
            <person name="Nash J."/>
            <person name="Hameed K."/>
            <person name="Schadt C."/>
            <person name="Martin F."/>
            <person name="Crous P.W."/>
            <person name="Miettinen O."/>
            <person name="Magnuson J.K."/>
            <person name="Labbe J."/>
            <person name="Jacobson D."/>
            <person name="Doktycz M.J."/>
            <person name="Veneault-Fourrey C."/>
            <person name="Kuo A."/>
            <person name="Mondo S."/>
            <person name="Calhoun S."/>
            <person name="Riley R."/>
            <person name="Ohm R."/>
            <person name="LaButti K."/>
            <person name="Andreopoulos B."/>
            <person name="Pangilinan J."/>
            <person name="Nolan M."/>
            <person name="Tritt A."/>
            <person name="Clum A."/>
            <person name="Lipzen A."/>
            <person name="Daum C."/>
            <person name="Barry K."/>
            <person name="Grigoriev I.V."/>
            <person name="Vilgalys R."/>
        </authorList>
    </citation>
    <scope>NUCLEOTIDE SEQUENCE</scope>
    <source>
        <strain evidence="1">PMI_201</strain>
    </source>
</reference>
<dbReference type="GeneID" id="70247752"/>
<gene>
    <name evidence="1" type="ORF">BGW36DRAFT_390320</name>
</gene>
<name>A0AAD4KEN6_9EURO</name>
<evidence type="ECO:0000313" key="2">
    <source>
        <dbReference type="Proteomes" id="UP001201262"/>
    </source>
</evidence>
<dbReference type="RefSeq" id="XP_046066451.1">
    <property type="nucleotide sequence ID" value="XM_046217465.1"/>
</dbReference>
<evidence type="ECO:0000313" key="1">
    <source>
        <dbReference type="EMBL" id="KAH8690168.1"/>
    </source>
</evidence>
<comment type="caution">
    <text evidence="1">The sequence shown here is derived from an EMBL/GenBank/DDBJ whole genome shotgun (WGS) entry which is preliminary data.</text>
</comment>
<dbReference type="EMBL" id="JAJTJA010000014">
    <property type="protein sequence ID" value="KAH8690168.1"/>
    <property type="molecule type" value="Genomic_DNA"/>
</dbReference>
<organism evidence="1 2">
    <name type="scientific">Talaromyces proteolyticus</name>
    <dbReference type="NCBI Taxonomy" id="1131652"/>
    <lineage>
        <taxon>Eukaryota</taxon>
        <taxon>Fungi</taxon>
        <taxon>Dikarya</taxon>
        <taxon>Ascomycota</taxon>
        <taxon>Pezizomycotina</taxon>
        <taxon>Eurotiomycetes</taxon>
        <taxon>Eurotiomycetidae</taxon>
        <taxon>Eurotiales</taxon>
        <taxon>Trichocomaceae</taxon>
        <taxon>Talaromyces</taxon>
        <taxon>Talaromyces sect. Bacilispori</taxon>
    </lineage>
</organism>
<proteinExistence type="predicted"/>
<keyword evidence="2" id="KW-1185">Reference proteome</keyword>